<evidence type="ECO:0000256" key="5">
    <source>
        <dbReference type="ARBA" id="ARBA00022989"/>
    </source>
</evidence>
<evidence type="ECO:0000256" key="1">
    <source>
        <dbReference type="ARBA" id="ARBA00004162"/>
    </source>
</evidence>
<evidence type="ECO:0000313" key="11">
    <source>
        <dbReference type="EMBL" id="RIJ26895.1"/>
    </source>
</evidence>
<dbReference type="InterPro" id="IPR025713">
    <property type="entry name" value="MotB-like_N_dom"/>
</dbReference>
<dbReference type="EMBL" id="QWFX01000016">
    <property type="protein sequence ID" value="RIJ26895.1"/>
    <property type="molecule type" value="Genomic_DNA"/>
</dbReference>
<reference evidence="11 12" key="1">
    <citation type="submission" date="2018-08" db="EMBL/GenBank/DDBJ databases">
        <title>Henriciella mobilis sp. nov., isolated from seawater.</title>
        <authorList>
            <person name="Cheng H."/>
            <person name="Wu Y.-H."/>
            <person name="Xu X.-W."/>
            <person name="Guo L.-L."/>
        </authorList>
    </citation>
    <scope>NUCLEOTIDE SEQUENCE [LARGE SCALE GENOMIC DNA]</scope>
    <source>
        <strain evidence="11 12">JN25</strain>
    </source>
</reference>
<feature type="compositionally biased region" description="Polar residues" evidence="8">
    <location>
        <begin position="120"/>
        <end position="140"/>
    </location>
</feature>
<gene>
    <name evidence="11" type="ORF">D1223_18365</name>
</gene>
<comment type="subcellular location">
    <subcellularLocation>
        <location evidence="1">Cell membrane</location>
        <topology evidence="1">Single-pass membrane protein</topology>
    </subcellularLocation>
</comment>
<dbReference type="InterPro" id="IPR006665">
    <property type="entry name" value="OmpA-like"/>
</dbReference>
<dbReference type="Pfam" id="PF00691">
    <property type="entry name" value="OmpA"/>
    <property type="match status" value="1"/>
</dbReference>
<feature type="transmembrane region" description="Helical" evidence="9">
    <location>
        <begin position="32"/>
        <end position="51"/>
    </location>
</feature>
<keyword evidence="12" id="KW-1185">Reference proteome</keyword>
<dbReference type="Pfam" id="PF13677">
    <property type="entry name" value="MotB_plug"/>
    <property type="match status" value="1"/>
</dbReference>
<evidence type="ECO:0000256" key="3">
    <source>
        <dbReference type="ARBA" id="ARBA00022475"/>
    </source>
</evidence>
<feature type="compositionally biased region" description="Basic and acidic residues" evidence="8">
    <location>
        <begin position="110"/>
        <end position="119"/>
    </location>
</feature>
<organism evidence="11 12">
    <name type="scientific">Henriciella mobilis</name>
    <dbReference type="NCBI Taxonomy" id="2305467"/>
    <lineage>
        <taxon>Bacteria</taxon>
        <taxon>Pseudomonadati</taxon>
        <taxon>Pseudomonadota</taxon>
        <taxon>Alphaproteobacteria</taxon>
        <taxon>Hyphomonadales</taxon>
        <taxon>Hyphomonadaceae</taxon>
        <taxon>Henriciella</taxon>
    </lineage>
</organism>
<evidence type="ECO:0000256" key="7">
    <source>
        <dbReference type="PROSITE-ProRule" id="PRU00473"/>
    </source>
</evidence>
<dbReference type="Proteomes" id="UP000266385">
    <property type="component" value="Unassembled WGS sequence"/>
</dbReference>
<keyword evidence="3" id="KW-1003">Cell membrane</keyword>
<dbReference type="InterPro" id="IPR036737">
    <property type="entry name" value="OmpA-like_sf"/>
</dbReference>
<proteinExistence type="inferred from homology"/>
<comment type="caution">
    <text evidence="11">The sequence shown here is derived from an EMBL/GenBank/DDBJ whole genome shotgun (WGS) entry which is preliminary data.</text>
</comment>
<dbReference type="PROSITE" id="PS51123">
    <property type="entry name" value="OMPA_2"/>
    <property type="match status" value="1"/>
</dbReference>
<dbReference type="GO" id="GO:0005886">
    <property type="term" value="C:plasma membrane"/>
    <property type="evidence" value="ECO:0007669"/>
    <property type="project" value="UniProtKB-SubCell"/>
</dbReference>
<evidence type="ECO:0000256" key="2">
    <source>
        <dbReference type="ARBA" id="ARBA00008914"/>
    </source>
</evidence>
<evidence type="ECO:0000256" key="6">
    <source>
        <dbReference type="ARBA" id="ARBA00023136"/>
    </source>
</evidence>
<name>A0A399RA44_9PROT</name>
<keyword evidence="6 7" id="KW-0472">Membrane</keyword>
<dbReference type="AlphaFoldDB" id="A0A399RA44"/>
<feature type="region of interest" description="Disordered" evidence="8">
    <location>
        <begin position="247"/>
        <end position="266"/>
    </location>
</feature>
<dbReference type="InterPro" id="IPR050330">
    <property type="entry name" value="Bact_OuterMem_StrucFunc"/>
</dbReference>
<dbReference type="CDD" id="cd07185">
    <property type="entry name" value="OmpA_C-like"/>
    <property type="match status" value="1"/>
</dbReference>
<comment type="similarity">
    <text evidence="2">Belongs to the MotB family.</text>
</comment>
<dbReference type="RefSeq" id="WP_119377788.1">
    <property type="nucleotide sequence ID" value="NZ_QWFX01000016.1"/>
</dbReference>
<evidence type="ECO:0000256" key="9">
    <source>
        <dbReference type="SAM" id="Phobius"/>
    </source>
</evidence>
<feature type="region of interest" description="Disordered" evidence="8">
    <location>
        <begin position="95"/>
        <end position="140"/>
    </location>
</feature>
<dbReference type="Gene3D" id="3.30.1330.60">
    <property type="entry name" value="OmpA-like domain"/>
    <property type="match status" value="1"/>
</dbReference>
<dbReference type="SUPFAM" id="SSF103088">
    <property type="entry name" value="OmpA-like"/>
    <property type="match status" value="1"/>
</dbReference>
<evidence type="ECO:0000313" key="12">
    <source>
        <dbReference type="Proteomes" id="UP000266385"/>
    </source>
</evidence>
<feature type="domain" description="OmpA-like" evidence="10">
    <location>
        <begin position="159"/>
        <end position="278"/>
    </location>
</feature>
<protein>
    <submittedName>
        <fullName evidence="11">Chemotaxis protein MotB</fullName>
    </submittedName>
</protein>
<dbReference type="OrthoDB" id="7170686at2"/>
<evidence type="ECO:0000256" key="4">
    <source>
        <dbReference type="ARBA" id="ARBA00022692"/>
    </source>
</evidence>
<dbReference type="PANTHER" id="PTHR30329">
    <property type="entry name" value="STATOR ELEMENT OF FLAGELLAR MOTOR COMPLEX"/>
    <property type="match status" value="1"/>
</dbReference>
<evidence type="ECO:0000256" key="8">
    <source>
        <dbReference type="SAM" id="MobiDB-lite"/>
    </source>
</evidence>
<accession>A0A399RA44</accession>
<dbReference type="PANTHER" id="PTHR30329:SF21">
    <property type="entry name" value="LIPOPROTEIN YIAD-RELATED"/>
    <property type="match status" value="1"/>
</dbReference>
<sequence length="284" mass="31062">MAEQPSHSSQPIIIKRKKVVKGDGHHGGAWKVAYADFVTAMMAFFLLMWLLNATTEEQRKGIADYFNPTIPVSRISGGGSDGLNGSSMFTEQTYARMGTGATRNNTVEYPKPKREKEKTPQQASQSEVSENLKSMQSELSEKSTQLSEHLLVKMSPEGIVLEIVESDSAPLFEIGQSAPTGLLEELLVVVNNSLGSFQNDIKIVGHTDSRPYRGGARYDNWNLSADRANTARQMLIEAGLDPDRLREVSGRADTDPLLPEDPSAAPNRRISITILTDSVGSPKS</sequence>
<keyword evidence="5 9" id="KW-1133">Transmembrane helix</keyword>
<keyword evidence="4 9" id="KW-0812">Transmembrane</keyword>
<evidence type="ECO:0000259" key="10">
    <source>
        <dbReference type="PROSITE" id="PS51123"/>
    </source>
</evidence>